<feature type="compositionally biased region" description="Low complexity" evidence="1">
    <location>
        <begin position="162"/>
        <end position="173"/>
    </location>
</feature>
<feature type="compositionally biased region" description="Polar residues" evidence="1">
    <location>
        <begin position="122"/>
        <end position="138"/>
    </location>
</feature>
<dbReference type="GeneID" id="66935550"/>
<name>A0A9P3C186_ASPVI</name>
<comment type="caution">
    <text evidence="2">The sequence shown here is derived from an EMBL/GenBank/DDBJ whole genome shotgun (WGS) entry which is preliminary data.</text>
</comment>
<keyword evidence="3" id="KW-1185">Reference proteome</keyword>
<sequence>MSESKSILIPRNRTAWRKLAARHGASDMTVNTIRVMKSGSLVTPQQFLTFRVIWPDRKEPKHFYGKKEREDSQEMAKIFKQNRAFNESFETYLTGITRNWGPADVTGVFQLVRKYQMQVDNQIPTKGSTDPMSTNIRMSPTPTPGPATSSDGSRGSQPPVESSSKQSDPSQSQTPAAEPGSSRAPTESSSASTDSHGTPAAEQEGKIFERTTDEQYVNQALITFLDAVTVNLPEVKCHWGIRRLPFKVEFALASMEAHTDGYLYGLKANNEAFAIVETKAHSRKRRGEGSRIYMQESAEMVAWIFRDANDGREVPLKDNRQVCLSLGIAGWVLILYVIKTPSCLPRST</sequence>
<dbReference type="EMBL" id="BOPL01000005">
    <property type="protein sequence ID" value="GIK03496.1"/>
    <property type="molecule type" value="Genomic_DNA"/>
</dbReference>
<dbReference type="RefSeq" id="XP_043126682.1">
    <property type="nucleotide sequence ID" value="XM_043270747.1"/>
</dbReference>
<protein>
    <submittedName>
        <fullName evidence="2">Uncharacterized protein</fullName>
    </submittedName>
</protein>
<dbReference type="AlphaFoldDB" id="A0A9P3C186"/>
<dbReference type="OrthoDB" id="3508621at2759"/>
<evidence type="ECO:0000256" key="1">
    <source>
        <dbReference type="SAM" id="MobiDB-lite"/>
    </source>
</evidence>
<dbReference type="Proteomes" id="UP000710440">
    <property type="component" value="Unassembled WGS sequence"/>
</dbReference>
<evidence type="ECO:0000313" key="3">
    <source>
        <dbReference type="Proteomes" id="UP000710440"/>
    </source>
</evidence>
<evidence type="ECO:0000313" key="2">
    <source>
        <dbReference type="EMBL" id="GIK03496.1"/>
    </source>
</evidence>
<proteinExistence type="predicted"/>
<feature type="compositionally biased region" description="Low complexity" evidence="1">
    <location>
        <begin position="181"/>
        <end position="193"/>
    </location>
</feature>
<reference evidence="2 3" key="1">
    <citation type="submission" date="2021-02" db="EMBL/GenBank/DDBJ databases">
        <title>Pan-genome distribution and transcriptional activeness of fungal secondary metabolism genes in Aspergillus section Fumigati.</title>
        <authorList>
            <person name="Takahashi H."/>
            <person name="Umemura M."/>
            <person name="Ninomiya A."/>
            <person name="Kusuya Y."/>
            <person name="Urayama S."/>
            <person name="Shimizu M."/>
            <person name="Watanabe A."/>
            <person name="Kamei K."/>
            <person name="Yaguchi T."/>
            <person name="Hagiwara D."/>
        </authorList>
    </citation>
    <scope>NUCLEOTIDE SEQUENCE [LARGE SCALE GENOMIC DNA]</scope>
    <source>
        <strain evidence="2 3">IFM 47045</strain>
    </source>
</reference>
<organism evidence="2 3">
    <name type="scientific">Aspergillus viridinutans</name>
    <dbReference type="NCBI Taxonomy" id="75553"/>
    <lineage>
        <taxon>Eukaryota</taxon>
        <taxon>Fungi</taxon>
        <taxon>Dikarya</taxon>
        <taxon>Ascomycota</taxon>
        <taxon>Pezizomycotina</taxon>
        <taxon>Eurotiomycetes</taxon>
        <taxon>Eurotiomycetidae</taxon>
        <taxon>Eurotiales</taxon>
        <taxon>Aspergillaceae</taxon>
        <taxon>Aspergillus</taxon>
        <taxon>Aspergillus subgen. Fumigati</taxon>
    </lineage>
</organism>
<gene>
    <name evidence="2" type="ORF">Aspvir_007568</name>
</gene>
<accession>A0A9P3C186</accession>
<feature type="region of interest" description="Disordered" evidence="1">
    <location>
        <begin position="122"/>
        <end position="209"/>
    </location>
</feature>